<dbReference type="GO" id="GO:0046872">
    <property type="term" value="F:metal ion binding"/>
    <property type="evidence" value="ECO:0007669"/>
    <property type="project" value="UniProtKB-KW"/>
</dbReference>
<dbReference type="AlphaFoldDB" id="A0A7V3YI48"/>
<dbReference type="Gene3D" id="3.30.1600.10">
    <property type="entry name" value="SIR2/SIRT2 'Small Domain"/>
    <property type="match status" value="1"/>
</dbReference>
<dbReference type="PROSITE" id="PS50305">
    <property type="entry name" value="SIRTUIN"/>
    <property type="match status" value="1"/>
</dbReference>
<reference evidence="6" key="1">
    <citation type="journal article" date="2020" name="mSystems">
        <title>Genome- and Community-Level Interaction Insights into Carbon Utilization and Element Cycling Functions of Hydrothermarchaeota in Hydrothermal Sediment.</title>
        <authorList>
            <person name="Zhou Z."/>
            <person name="Liu Y."/>
            <person name="Xu W."/>
            <person name="Pan J."/>
            <person name="Luo Z.H."/>
            <person name="Li M."/>
        </authorList>
    </citation>
    <scope>NUCLEOTIDE SEQUENCE [LARGE SCALE GENOMIC DNA]</scope>
    <source>
        <strain evidence="6">SpSt-747</strain>
    </source>
</reference>
<dbReference type="SUPFAM" id="SSF52467">
    <property type="entry name" value="DHS-like NAD/FAD-binding domain"/>
    <property type="match status" value="1"/>
</dbReference>
<evidence type="ECO:0000256" key="3">
    <source>
        <dbReference type="ARBA" id="ARBA00023027"/>
    </source>
</evidence>
<dbReference type="Gene3D" id="3.40.50.1220">
    <property type="entry name" value="TPP-binding domain"/>
    <property type="match status" value="1"/>
</dbReference>
<organism evidence="6">
    <name type="scientific">Candidatus Caldatribacterium californiense</name>
    <dbReference type="NCBI Taxonomy" id="1454726"/>
    <lineage>
        <taxon>Bacteria</taxon>
        <taxon>Pseudomonadati</taxon>
        <taxon>Atribacterota</taxon>
        <taxon>Atribacteria</taxon>
        <taxon>Atribacterales</taxon>
        <taxon>Candidatus Caldatribacteriaceae</taxon>
        <taxon>Candidatus Caldatribacterium</taxon>
    </lineage>
</organism>
<dbReference type="InterPro" id="IPR026591">
    <property type="entry name" value="Sirtuin_cat_small_dom_sf"/>
</dbReference>
<comment type="caution">
    <text evidence="6">The sequence shown here is derived from an EMBL/GenBank/DDBJ whole genome shotgun (WGS) entry which is preliminary data.</text>
</comment>
<dbReference type="InterPro" id="IPR029035">
    <property type="entry name" value="DHS-like_NAD/FAD-binding_dom"/>
</dbReference>
<dbReference type="Pfam" id="PF02146">
    <property type="entry name" value="SIR2"/>
    <property type="match status" value="1"/>
</dbReference>
<evidence type="ECO:0000313" key="6">
    <source>
        <dbReference type="EMBL" id="HGI31523.1"/>
    </source>
</evidence>
<sequence>MSWDPEEVARIIFDRQPWVVLTGAGISTESGIPDFRTPKTGLWEHYDPIEVLSVEALYHRPEVFFRVGFEILMRFRDARPNKAHNILAEWEKLGIVEAVITQNIDGLHEKAGSRKVLEIHGHLRSGHCVVCHTAFPIEVLAEKTRQGEIPPRCLCGGMLRPDVVLFGDMLPPCFEEAQELAHRLPMLVIGSSLQVSPANFLPSYAPLLGIINLMPTPFDWRARFTIREKASFALEAIHRVLAAKFL</sequence>
<proteinExistence type="predicted"/>
<evidence type="ECO:0000259" key="5">
    <source>
        <dbReference type="PROSITE" id="PS50305"/>
    </source>
</evidence>
<evidence type="ECO:0000256" key="2">
    <source>
        <dbReference type="ARBA" id="ARBA00022679"/>
    </source>
</evidence>
<dbReference type="InterPro" id="IPR003000">
    <property type="entry name" value="Sirtuin"/>
</dbReference>
<keyword evidence="2" id="KW-0808">Transferase</keyword>
<dbReference type="InterPro" id="IPR050134">
    <property type="entry name" value="NAD-dep_sirtuin_deacylases"/>
</dbReference>
<keyword evidence="4" id="KW-0479">Metal-binding</keyword>
<keyword evidence="3" id="KW-0520">NAD</keyword>
<dbReference type="GO" id="GO:0017136">
    <property type="term" value="F:histone deacetylase activity, NAD-dependent"/>
    <property type="evidence" value="ECO:0007669"/>
    <property type="project" value="TreeGrafter"/>
</dbReference>
<feature type="binding site" evidence="4">
    <location>
        <position position="131"/>
    </location>
    <ligand>
        <name>Zn(2+)</name>
        <dbReference type="ChEBI" id="CHEBI:29105"/>
    </ligand>
</feature>
<dbReference type="EMBL" id="DTFV01000134">
    <property type="protein sequence ID" value="HGI31523.1"/>
    <property type="molecule type" value="Genomic_DNA"/>
</dbReference>
<dbReference type="PANTHER" id="PTHR11085">
    <property type="entry name" value="NAD-DEPENDENT PROTEIN DEACYLASE SIRTUIN-5, MITOCHONDRIAL-RELATED"/>
    <property type="match status" value="1"/>
</dbReference>
<protein>
    <recommendedName>
        <fullName evidence="1">protein acetyllysine N-acetyltransferase</fullName>
        <ecNumber evidence="1">2.3.1.286</ecNumber>
    </recommendedName>
</protein>
<keyword evidence="4" id="KW-0862">Zinc</keyword>
<feature type="domain" description="Deacetylase sirtuin-type" evidence="5">
    <location>
        <begin position="1"/>
        <end position="246"/>
    </location>
</feature>
<feature type="binding site" evidence="4">
    <location>
        <position position="153"/>
    </location>
    <ligand>
        <name>Zn(2+)</name>
        <dbReference type="ChEBI" id="CHEBI:29105"/>
    </ligand>
</feature>
<accession>A0A7V3YI48</accession>
<dbReference type="EC" id="2.3.1.286" evidence="1"/>
<gene>
    <name evidence="6" type="ORF">ENV30_09520</name>
</gene>
<feature type="binding site" evidence="4">
    <location>
        <position position="128"/>
    </location>
    <ligand>
        <name>Zn(2+)</name>
        <dbReference type="ChEBI" id="CHEBI:29105"/>
    </ligand>
</feature>
<name>A0A7V3YI48_9BACT</name>
<dbReference type="GO" id="GO:0070403">
    <property type="term" value="F:NAD+ binding"/>
    <property type="evidence" value="ECO:0007669"/>
    <property type="project" value="InterPro"/>
</dbReference>
<dbReference type="PANTHER" id="PTHR11085:SF10">
    <property type="entry name" value="NAD-DEPENDENT PROTEIN DEACYLASE SIRTUIN-5, MITOCHONDRIAL-RELATED"/>
    <property type="match status" value="1"/>
</dbReference>
<feature type="active site" description="Proton acceptor" evidence="4">
    <location>
        <position position="120"/>
    </location>
</feature>
<evidence type="ECO:0000256" key="1">
    <source>
        <dbReference type="ARBA" id="ARBA00012928"/>
    </source>
</evidence>
<dbReference type="InterPro" id="IPR026590">
    <property type="entry name" value="Ssirtuin_cat_dom"/>
</dbReference>
<evidence type="ECO:0000256" key="4">
    <source>
        <dbReference type="PROSITE-ProRule" id="PRU00236"/>
    </source>
</evidence>
<feature type="binding site" evidence="4">
    <location>
        <position position="155"/>
    </location>
    <ligand>
        <name>Zn(2+)</name>
        <dbReference type="ChEBI" id="CHEBI:29105"/>
    </ligand>
</feature>